<accession>A0AAW2TW40</accession>
<comment type="caution">
    <text evidence="2">The sequence shown here is derived from an EMBL/GenBank/DDBJ whole genome shotgun (WGS) entry which is preliminary data.</text>
</comment>
<reference evidence="2" key="1">
    <citation type="submission" date="2020-06" db="EMBL/GenBank/DDBJ databases">
        <authorList>
            <person name="Li T."/>
            <person name="Hu X."/>
            <person name="Zhang T."/>
            <person name="Song X."/>
            <person name="Zhang H."/>
            <person name="Dai N."/>
            <person name="Sheng W."/>
            <person name="Hou X."/>
            <person name="Wei L."/>
        </authorList>
    </citation>
    <scope>NUCLEOTIDE SEQUENCE</scope>
    <source>
        <strain evidence="2">G02</strain>
        <tissue evidence="2">Leaf</tissue>
    </source>
</reference>
<feature type="region of interest" description="Disordered" evidence="1">
    <location>
        <begin position="1"/>
        <end position="37"/>
    </location>
</feature>
<name>A0AAW2TW40_SESRA</name>
<evidence type="ECO:0000313" key="2">
    <source>
        <dbReference type="EMBL" id="KAL0409160.1"/>
    </source>
</evidence>
<proteinExistence type="predicted"/>
<protein>
    <submittedName>
        <fullName evidence="2">MAP3K epsilon protein kinase</fullName>
    </submittedName>
</protein>
<dbReference type="EMBL" id="JACGWJ010000007">
    <property type="protein sequence ID" value="KAL0409160.1"/>
    <property type="molecule type" value="Genomic_DNA"/>
</dbReference>
<keyword evidence="2" id="KW-0418">Kinase</keyword>
<keyword evidence="2" id="KW-0808">Transferase</keyword>
<sequence>MPRPARPKKTVKTPLSSGGNELSRFSDPPGDASLDDLFHPLENLEDRVAEASTSASCSHIIQGNPVSDSGKNDLATKLRATIAQKQMENESVQANGGDLLRLVMGVLKEDVIDIDTLVRLRSSWIACFLN</sequence>
<dbReference type="GO" id="GO:0016301">
    <property type="term" value="F:kinase activity"/>
    <property type="evidence" value="ECO:0007669"/>
    <property type="project" value="UniProtKB-KW"/>
</dbReference>
<organism evidence="2">
    <name type="scientific">Sesamum radiatum</name>
    <name type="common">Black benniseed</name>
    <dbReference type="NCBI Taxonomy" id="300843"/>
    <lineage>
        <taxon>Eukaryota</taxon>
        <taxon>Viridiplantae</taxon>
        <taxon>Streptophyta</taxon>
        <taxon>Embryophyta</taxon>
        <taxon>Tracheophyta</taxon>
        <taxon>Spermatophyta</taxon>
        <taxon>Magnoliopsida</taxon>
        <taxon>eudicotyledons</taxon>
        <taxon>Gunneridae</taxon>
        <taxon>Pentapetalae</taxon>
        <taxon>asterids</taxon>
        <taxon>lamiids</taxon>
        <taxon>Lamiales</taxon>
        <taxon>Pedaliaceae</taxon>
        <taxon>Sesamum</taxon>
    </lineage>
</organism>
<feature type="compositionally biased region" description="Basic residues" evidence="1">
    <location>
        <begin position="1"/>
        <end position="11"/>
    </location>
</feature>
<dbReference type="AlphaFoldDB" id="A0AAW2TW40"/>
<gene>
    <name evidence="2" type="ORF">Sradi_1850400</name>
</gene>
<evidence type="ECO:0000256" key="1">
    <source>
        <dbReference type="SAM" id="MobiDB-lite"/>
    </source>
</evidence>
<reference evidence="2" key="2">
    <citation type="journal article" date="2024" name="Plant">
        <title>Genomic evolution and insights into agronomic trait innovations of Sesamum species.</title>
        <authorList>
            <person name="Miao H."/>
            <person name="Wang L."/>
            <person name="Qu L."/>
            <person name="Liu H."/>
            <person name="Sun Y."/>
            <person name="Le M."/>
            <person name="Wang Q."/>
            <person name="Wei S."/>
            <person name="Zheng Y."/>
            <person name="Lin W."/>
            <person name="Duan Y."/>
            <person name="Cao H."/>
            <person name="Xiong S."/>
            <person name="Wang X."/>
            <person name="Wei L."/>
            <person name="Li C."/>
            <person name="Ma Q."/>
            <person name="Ju M."/>
            <person name="Zhao R."/>
            <person name="Li G."/>
            <person name="Mu C."/>
            <person name="Tian Q."/>
            <person name="Mei H."/>
            <person name="Zhang T."/>
            <person name="Gao T."/>
            <person name="Zhang H."/>
        </authorList>
    </citation>
    <scope>NUCLEOTIDE SEQUENCE</scope>
    <source>
        <strain evidence="2">G02</strain>
    </source>
</reference>